<sequence>MDKLKLAQLGERLKTGGAQMGRMVSGKMKEILQTPTPESKMVDEATLETLEEPNWGMNLRICAMINSEEFSGSEIVRAIKKKISGKNVVSQRLGLDLLEACTSNCEKVFSEVASEKVLEEMVRMIDNPTTDHGNAERAMQLIRAWGESEDLAYLPVFRQTYMEDLTVSMLEKCKQSQPVIKRIIERTTDDEGLLFEALYLHDELQQVVSKYEKLEASQTSERQPLENSESTKYEGLRDAQQPQEKIPQNFDAHYKELEDAIKSDQKLPEKSAPFEASSPSQVATHDETKIVNSQNAESSNSSSENKNE</sequence>
<evidence type="ECO:0000259" key="5">
    <source>
        <dbReference type="PROSITE" id="PS50179"/>
    </source>
</evidence>
<gene>
    <name evidence="8" type="primary">LOC107425776</name>
</gene>
<protein>
    <submittedName>
        <fullName evidence="8">TOM1-like protein 2 isoform X2</fullName>
    </submittedName>
</protein>
<dbReference type="Pfam" id="PF00790">
    <property type="entry name" value="VHS"/>
    <property type="match status" value="1"/>
</dbReference>
<evidence type="ECO:0000259" key="6">
    <source>
        <dbReference type="PROSITE" id="PS50909"/>
    </source>
</evidence>
<keyword evidence="7" id="KW-1185">Reference proteome</keyword>
<feature type="compositionally biased region" description="Low complexity" evidence="4">
    <location>
        <begin position="292"/>
        <end position="308"/>
    </location>
</feature>
<dbReference type="Pfam" id="PF03127">
    <property type="entry name" value="GAT"/>
    <property type="match status" value="1"/>
</dbReference>
<feature type="compositionally biased region" description="Polar residues" evidence="4">
    <location>
        <begin position="216"/>
        <end position="228"/>
    </location>
</feature>
<organism evidence="7 8">
    <name type="scientific">Ziziphus jujuba</name>
    <name type="common">Chinese jujube</name>
    <name type="synonym">Ziziphus sativa</name>
    <dbReference type="NCBI Taxonomy" id="326968"/>
    <lineage>
        <taxon>Eukaryota</taxon>
        <taxon>Viridiplantae</taxon>
        <taxon>Streptophyta</taxon>
        <taxon>Embryophyta</taxon>
        <taxon>Tracheophyta</taxon>
        <taxon>Spermatophyta</taxon>
        <taxon>Magnoliopsida</taxon>
        <taxon>eudicotyledons</taxon>
        <taxon>Gunneridae</taxon>
        <taxon>Pentapetalae</taxon>
        <taxon>rosids</taxon>
        <taxon>fabids</taxon>
        <taxon>Rosales</taxon>
        <taxon>Rhamnaceae</taxon>
        <taxon>Paliureae</taxon>
        <taxon>Ziziphus</taxon>
    </lineage>
</organism>
<feature type="compositionally biased region" description="Basic and acidic residues" evidence="4">
    <location>
        <begin position="252"/>
        <end position="269"/>
    </location>
</feature>
<dbReference type="PANTHER" id="PTHR46646">
    <property type="entry name" value="TOM1-LIKE PROTEIN 1"/>
    <property type="match status" value="1"/>
</dbReference>
<feature type="domain" description="GAT" evidence="6">
    <location>
        <begin position="123"/>
        <end position="216"/>
    </location>
</feature>
<dbReference type="RefSeq" id="XP_024933199.3">
    <property type="nucleotide sequence ID" value="XM_025077431.3"/>
</dbReference>
<keyword evidence="3" id="KW-0653">Protein transport</keyword>
<dbReference type="GO" id="GO:0043328">
    <property type="term" value="P:protein transport to vacuole involved in ubiquitin-dependent protein catabolic process via the multivesicular body sorting pathway"/>
    <property type="evidence" value="ECO:0007669"/>
    <property type="project" value="InterPro"/>
</dbReference>
<dbReference type="AlphaFoldDB" id="A0A6P6GGG5"/>
<evidence type="ECO:0000256" key="1">
    <source>
        <dbReference type="ARBA" id="ARBA00007708"/>
    </source>
</evidence>
<evidence type="ECO:0000256" key="2">
    <source>
        <dbReference type="ARBA" id="ARBA00022448"/>
    </source>
</evidence>
<dbReference type="GO" id="GO:0035091">
    <property type="term" value="F:phosphatidylinositol binding"/>
    <property type="evidence" value="ECO:0007669"/>
    <property type="project" value="InterPro"/>
</dbReference>
<dbReference type="SMART" id="SM00288">
    <property type="entry name" value="VHS"/>
    <property type="match status" value="1"/>
</dbReference>
<comment type="similarity">
    <text evidence="1">Belongs to the TOM1 family.</text>
</comment>
<name>A0A6P6GGG5_ZIZJJ</name>
<dbReference type="Gene3D" id="1.25.40.90">
    <property type="match status" value="1"/>
</dbReference>
<dbReference type="InterPro" id="IPR004152">
    <property type="entry name" value="GAT_dom"/>
</dbReference>
<evidence type="ECO:0000313" key="7">
    <source>
        <dbReference type="Proteomes" id="UP001652623"/>
    </source>
</evidence>
<dbReference type="InterPro" id="IPR008942">
    <property type="entry name" value="ENTH_VHS"/>
</dbReference>
<dbReference type="InterPro" id="IPR044836">
    <property type="entry name" value="TOL_plant"/>
</dbReference>
<dbReference type="GO" id="GO:0043130">
    <property type="term" value="F:ubiquitin binding"/>
    <property type="evidence" value="ECO:0007669"/>
    <property type="project" value="InterPro"/>
</dbReference>
<reference evidence="8" key="1">
    <citation type="submission" date="2025-08" db="UniProtKB">
        <authorList>
            <consortium name="RefSeq"/>
        </authorList>
    </citation>
    <scope>IDENTIFICATION</scope>
    <source>
        <tissue evidence="8">Seedling</tissue>
    </source>
</reference>
<dbReference type="GeneID" id="107425776"/>
<evidence type="ECO:0000313" key="8">
    <source>
        <dbReference type="RefSeq" id="XP_024933199.3"/>
    </source>
</evidence>
<dbReference type="PANTHER" id="PTHR46646:SF5">
    <property type="entry name" value="TOM1-LIKE PROTEIN 2"/>
    <property type="match status" value="1"/>
</dbReference>
<dbReference type="SUPFAM" id="SSF89009">
    <property type="entry name" value="GAT-like domain"/>
    <property type="match status" value="1"/>
</dbReference>
<keyword evidence="2" id="KW-0813">Transport</keyword>
<dbReference type="PROSITE" id="PS50909">
    <property type="entry name" value="GAT"/>
    <property type="match status" value="1"/>
</dbReference>
<evidence type="ECO:0000256" key="4">
    <source>
        <dbReference type="SAM" id="MobiDB-lite"/>
    </source>
</evidence>
<feature type="region of interest" description="Disordered" evidence="4">
    <location>
        <begin position="215"/>
        <end position="308"/>
    </location>
</feature>
<feature type="domain" description="VHS" evidence="5">
    <location>
        <begin position="45"/>
        <end position="148"/>
    </location>
</feature>
<dbReference type="PROSITE" id="PS50179">
    <property type="entry name" value="VHS"/>
    <property type="match status" value="1"/>
</dbReference>
<dbReference type="CDD" id="cd03561">
    <property type="entry name" value="VHS"/>
    <property type="match status" value="1"/>
</dbReference>
<evidence type="ECO:0000256" key="3">
    <source>
        <dbReference type="ARBA" id="ARBA00022927"/>
    </source>
</evidence>
<proteinExistence type="inferred from homology"/>
<accession>A0A6P6GGG5</accession>
<dbReference type="SUPFAM" id="SSF48464">
    <property type="entry name" value="ENTH/VHS domain"/>
    <property type="match status" value="1"/>
</dbReference>
<dbReference type="Proteomes" id="UP001652623">
    <property type="component" value="Chromosome 9"/>
</dbReference>
<dbReference type="InterPro" id="IPR002014">
    <property type="entry name" value="VHS_dom"/>
</dbReference>